<name>A0A2A2H9P1_METBR</name>
<evidence type="ECO:0000313" key="2">
    <source>
        <dbReference type="Proteomes" id="UP000217784"/>
    </source>
</evidence>
<keyword evidence="2" id="KW-1185">Reference proteome</keyword>
<organism evidence="1 2">
    <name type="scientific">Methanobacterium bryantii</name>
    <dbReference type="NCBI Taxonomy" id="2161"/>
    <lineage>
        <taxon>Archaea</taxon>
        <taxon>Methanobacteriati</taxon>
        <taxon>Methanobacteriota</taxon>
        <taxon>Methanomada group</taxon>
        <taxon>Methanobacteria</taxon>
        <taxon>Methanobacteriales</taxon>
        <taxon>Methanobacteriaceae</taxon>
        <taxon>Methanobacterium</taxon>
    </lineage>
</organism>
<sequence>MIKKMFIILILFVGIAAAAAFMLYNSSDHSTLGSNSQGYVTKDVYAHYGASGPKIAVITGMHPREISAKTVVPEVIKLYALTHNVEIVNYKVTVTDSPQDFTAGRYNGQCLVAKYIIPDIAKSNYSLVIIVHDHEKGYGSGYYIATPTMDSQSVTLAEKVHNLLPDFNYYQRNTDSKAQSSSITQVDTPIVNTGTPVFVYEIPEWLSNSSVFTNSNRLIDACFNSI</sequence>
<evidence type="ECO:0000313" key="1">
    <source>
        <dbReference type="EMBL" id="PAV06095.1"/>
    </source>
</evidence>
<dbReference type="OrthoDB" id="77375at2157"/>
<dbReference type="Proteomes" id="UP000217784">
    <property type="component" value="Unassembled WGS sequence"/>
</dbReference>
<dbReference type="AlphaFoldDB" id="A0A2A2H9P1"/>
<gene>
    <name evidence="1" type="ORF">ASJ80_14765</name>
</gene>
<reference evidence="1 2" key="1">
    <citation type="journal article" date="2017" name="BMC Genomics">
        <title>Genomic analysis of methanogenic archaea reveals a shift towards energy conservation.</title>
        <authorList>
            <person name="Gilmore S.P."/>
            <person name="Henske J.K."/>
            <person name="Sexton J.A."/>
            <person name="Solomon K.V."/>
            <person name="Seppala S."/>
            <person name="Yoo J.I."/>
            <person name="Huyett L.M."/>
            <person name="Pressman A."/>
            <person name="Cogan J.Z."/>
            <person name="Kivenson V."/>
            <person name="Peng X."/>
            <person name="Tan Y."/>
            <person name="Valentine D.L."/>
            <person name="O'Malley M.A."/>
        </authorList>
    </citation>
    <scope>NUCLEOTIDE SEQUENCE [LARGE SCALE GENOMIC DNA]</scope>
    <source>
        <strain evidence="1 2">M.o.H.</strain>
    </source>
</reference>
<comment type="caution">
    <text evidence="1">The sequence shown here is derived from an EMBL/GenBank/DDBJ whole genome shotgun (WGS) entry which is preliminary data.</text>
</comment>
<dbReference type="RefSeq" id="WP_083240935.1">
    <property type="nucleotide sequence ID" value="NZ_LMVM01000001.1"/>
</dbReference>
<accession>A0A2A2H9P1</accession>
<proteinExistence type="predicted"/>
<protein>
    <submittedName>
        <fullName evidence="1">Uncharacterized protein</fullName>
    </submittedName>
</protein>
<dbReference type="EMBL" id="LMVM01000001">
    <property type="protein sequence ID" value="PAV06095.1"/>
    <property type="molecule type" value="Genomic_DNA"/>
</dbReference>